<evidence type="ECO:0000256" key="1">
    <source>
        <dbReference type="SAM" id="MobiDB-lite"/>
    </source>
</evidence>
<protein>
    <submittedName>
        <fullName evidence="2">Uncharacterized protein</fullName>
    </submittedName>
</protein>
<name>A0AAD3CIE5_9STRA</name>
<comment type="caution">
    <text evidence="2">The sequence shown here is derived from an EMBL/GenBank/DDBJ whole genome shotgun (WGS) entry which is preliminary data.</text>
</comment>
<evidence type="ECO:0000313" key="2">
    <source>
        <dbReference type="EMBL" id="GFH45210.1"/>
    </source>
</evidence>
<dbReference type="Proteomes" id="UP001054902">
    <property type="component" value="Unassembled WGS sequence"/>
</dbReference>
<dbReference type="AlphaFoldDB" id="A0AAD3CIE5"/>
<gene>
    <name evidence="2" type="ORF">CTEN210_01684</name>
</gene>
<organism evidence="2 3">
    <name type="scientific">Chaetoceros tenuissimus</name>
    <dbReference type="NCBI Taxonomy" id="426638"/>
    <lineage>
        <taxon>Eukaryota</taxon>
        <taxon>Sar</taxon>
        <taxon>Stramenopiles</taxon>
        <taxon>Ochrophyta</taxon>
        <taxon>Bacillariophyta</taxon>
        <taxon>Coscinodiscophyceae</taxon>
        <taxon>Chaetocerotophycidae</taxon>
        <taxon>Chaetocerotales</taxon>
        <taxon>Chaetocerotaceae</taxon>
        <taxon>Chaetoceros</taxon>
    </lineage>
</organism>
<keyword evidence="3" id="KW-1185">Reference proteome</keyword>
<accession>A0AAD3CIE5</accession>
<sequence length="103" mass="11138">MIVGCCTRTNENEVANTPKREESFEDIAICVSSDEIESQGDASHVSSVQESETLEDQLQLPESKVSLSTLNGIKITPAEPAITLPCSYLCVLDYSDNSATLVK</sequence>
<feature type="region of interest" description="Disordered" evidence="1">
    <location>
        <begin position="38"/>
        <end position="57"/>
    </location>
</feature>
<dbReference type="EMBL" id="BLLK01000020">
    <property type="protein sequence ID" value="GFH45210.1"/>
    <property type="molecule type" value="Genomic_DNA"/>
</dbReference>
<proteinExistence type="predicted"/>
<feature type="compositionally biased region" description="Polar residues" evidence="1">
    <location>
        <begin position="40"/>
        <end position="51"/>
    </location>
</feature>
<reference evidence="2 3" key="1">
    <citation type="journal article" date="2021" name="Sci. Rep.">
        <title>The genome of the diatom Chaetoceros tenuissimus carries an ancient integrated fragment of an extant virus.</title>
        <authorList>
            <person name="Hongo Y."/>
            <person name="Kimura K."/>
            <person name="Takaki Y."/>
            <person name="Yoshida Y."/>
            <person name="Baba S."/>
            <person name="Kobayashi G."/>
            <person name="Nagasaki K."/>
            <person name="Hano T."/>
            <person name="Tomaru Y."/>
        </authorList>
    </citation>
    <scope>NUCLEOTIDE SEQUENCE [LARGE SCALE GENOMIC DNA]</scope>
    <source>
        <strain evidence="2 3">NIES-3715</strain>
    </source>
</reference>
<evidence type="ECO:0000313" key="3">
    <source>
        <dbReference type="Proteomes" id="UP001054902"/>
    </source>
</evidence>